<dbReference type="GO" id="GO:0000166">
    <property type="term" value="F:nucleotide binding"/>
    <property type="evidence" value="ECO:0007669"/>
    <property type="project" value="UniProtKB-KW"/>
</dbReference>
<dbReference type="InterPro" id="IPR030048">
    <property type="entry name" value="SurE"/>
</dbReference>
<dbReference type="GO" id="GO:0046872">
    <property type="term" value="F:metal ion binding"/>
    <property type="evidence" value="ECO:0007669"/>
    <property type="project" value="UniProtKB-UniRule"/>
</dbReference>
<dbReference type="Proteomes" id="UP000826254">
    <property type="component" value="Chromosome"/>
</dbReference>
<comment type="subcellular location">
    <subcellularLocation>
        <location evidence="4">Cytoplasm</location>
    </subcellularLocation>
</comment>
<evidence type="ECO:0000256" key="5">
    <source>
        <dbReference type="SAM" id="MobiDB-lite"/>
    </source>
</evidence>
<evidence type="ECO:0000256" key="1">
    <source>
        <dbReference type="ARBA" id="ARBA00011062"/>
    </source>
</evidence>
<keyword evidence="3 4" id="KW-0378">Hydrolase</keyword>
<dbReference type="Gene3D" id="3.40.1210.10">
    <property type="entry name" value="Survival protein SurE-like phosphatase/nucleotidase"/>
    <property type="match status" value="1"/>
</dbReference>
<comment type="catalytic activity">
    <reaction evidence="4">
        <text>a ribonucleoside 5'-phosphate + H2O = a ribonucleoside + phosphate</text>
        <dbReference type="Rhea" id="RHEA:12484"/>
        <dbReference type="ChEBI" id="CHEBI:15377"/>
        <dbReference type="ChEBI" id="CHEBI:18254"/>
        <dbReference type="ChEBI" id="CHEBI:43474"/>
        <dbReference type="ChEBI" id="CHEBI:58043"/>
        <dbReference type="EC" id="3.1.3.5"/>
    </reaction>
</comment>
<dbReference type="InterPro" id="IPR036523">
    <property type="entry name" value="SurE-like_sf"/>
</dbReference>
<gene>
    <name evidence="4 7" type="primary">surE</name>
    <name evidence="7" type="ORF">K6T50_05615</name>
</gene>
<dbReference type="NCBIfam" id="TIGR00087">
    <property type="entry name" value="surE"/>
    <property type="match status" value="1"/>
</dbReference>
<dbReference type="RefSeq" id="WP_222608416.1">
    <property type="nucleotide sequence ID" value="NZ_CP081958.1"/>
</dbReference>
<dbReference type="Pfam" id="PF01975">
    <property type="entry name" value="SurE"/>
    <property type="match status" value="1"/>
</dbReference>
<feature type="domain" description="Survival protein SurE-like phosphatase/nucleotidase" evidence="6">
    <location>
        <begin position="10"/>
        <end position="194"/>
    </location>
</feature>
<feature type="binding site" evidence="4">
    <location>
        <position position="93"/>
    </location>
    <ligand>
        <name>a divalent metal cation</name>
        <dbReference type="ChEBI" id="CHEBI:60240"/>
    </ligand>
</feature>
<feature type="binding site" evidence="4">
    <location>
        <position position="14"/>
    </location>
    <ligand>
        <name>a divalent metal cation</name>
        <dbReference type="ChEBI" id="CHEBI:60240"/>
    </ligand>
</feature>
<feature type="binding site" evidence="4">
    <location>
        <position position="15"/>
    </location>
    <ligand>
        <name>a divalent metal cation</name>
        <dbReference type="ChEBI" id="CHEBI:60240"/>
    </ligand>
</feature>
<evidence type="ECO:0000313" key="7">
    <source>
        <dbReference type="EMBL" id="QZP38617.1"/>
    </source>
</evidence>
<accession>A0A8T8WFI2</accession>
<dbReference type="SUPFAM" id="SSF64167">
    <property type="entry name" value="SurE-like"/>
    <property type="match status" value="1"/>
</dbReference>
<dbReference type="GeneID" id="67177599"/>
<dbReference type="EMBL" id="CP081958">
    <property type="protein sequence ID" value="QZP38617.1"/>
    <property type="molecule type" value="Genomic_DNA"/>
</dbReference>
<dbReference type="KEGG" id="hmp:K6T50_05615"/>
<dbReference type="HAMAP" id="MF_00060">
    <property type="entry name" value="SurE"/>
    <property type="match status" value="1"/>
</dbReference>
<comment type="cofactor">
    <cofactor evidence="4">
        <name>a divalent metal cation</name>
        <dbReference type="ChEBI" id="CHEBI:60240"/>
    </cofactor>
    <text evidence="4">Binds 1 divalent metal cation per subunit.</text>
</comment>
<dbReference type="InterPro" id="IPR002828">
    <property type="entry name" value="SurE-like_Pase/nucleotidase"/>
</dbReference>
<dbReference type="GO" id="GO:0005737">
    <property type="term" value="C:cytoplasm"/>
    <property type="evidence" value="ECO:0007669"/>
    <property type="project" value="UniProtKB-SubCell"/>
</dbReference>
<keyword evidence="4" id="KW-0547">Nucleotide-binding</keyword>
<dbReference type="GO" id="GO:0008253">
    <property type="term" value="F:5'-nucleotidase activity"/>
    <property type="evidence" value="ECO:0007669"/>
    <property type="project" value="UniProtKB-UniRule"/>
</dbReference>
<name>A0A8T8WFI2_9EURY</name>
<evidence type="ECO:0000259" key="6">
    <source>
        <dbReference type="Pfam" id="PF01975"/>
    </source>
</evidence>
<comment type="similarity">
    <text evidence="1 4">Belongs to the SurE nucleotidase family.</text>
</comment>
<keyword evidence="4" id="KW-0963">Cytoplasm</keyword>
<dbReference type="EC" id="3.1.3.5" evidence="4"/>
<dbReference type="AlphaFoldDB" id="A0A8T8WFI2"/>
<keyword evidence="2 4" id="KW-0479">Metal-binding</keyword>
<feature type="binding site" evidence="4">
    <location>
        <position position="45"/>
    </location>
    <ligand>
        <name>a divalent metal cation</name>
        <dbReference type="ChEBI" id="CHEBI:60240"/>
    </ligand>
</feature>
<sequence length="274" mass="28960">MSASDAPTFLLTNDDGIESPGFRALYDALSTVGEVVAVAPADDQSAVGRKLSRRVAVREHEMGYAIEGTPADCAVAGLESLCPDADMVVAGCNKGANIGAYVLGRSGTVSAAVEAAFFGVPAMAVSLYVPGGSGDEWRRKASDVEDYEEAAAVTRYLVEAAPDAGVFDEADYLNVNAPWTPEGRATGMEVTRPSTLYDMTAERDGDHVDLVDRTWDRMQSGDIPDPVGTDRRAVVEGRISVSPLTAPHTTRHHGALDGIADRYDPASVPRVTDN</sequence>
<evidence type="ECO:0000256" key="3">
    <source>
        <dbReference type="ARBA" id="ARBA00022801"/>
    </source>
</evidence>
<evidence type="ECO:0000313" key="8">
    <source>
        <dbReference type="Proteomes" id="UP000826254"/>
    </source>
</evidence>
<protein>
    <recommendedName>
        <fullName evidence="4">5'-nucleotidase SurE</fullName>
        <ecNumber evidence="4">3.1.3.5</ecNumber>
    </recommendedName>
    <alternativeName>
        <fullName evidence="4">Nucleoside 5'-monophosphate phosphohydrolase</fullName>
    </alternativeName>
</protein>
<evidence type="ECO:0000256" key="2">
    <source>
        <dbReference type="ARBA" id="ARBA00022723"/>
    </source>
</evidence>
<evidence type="ECO:0000256" key="4">
    <source>
        <dbReference type="HAMAP-Rule" id="MF_00060"/>
    </source>
</evidence>
<feature type="region of interest" description="Disordered" evidence="5">
    <location>
        <begin position="243"/>
        <end position="274"/>
    </location>
</feature>
<reference evidence="7 8" key="1">
    <citation type="journal article" date="2021" name="Int. J. Syst. Evol. Microbiol.">
        <title>Halobaculum halophilum sp. nov. and Halobaculum salinum sp. nov., isolated from salt lake and saline soil.</title>
        <authorList>
            <person name="Cui H.L."/>
            <person name="Shi X.W."/>
            <person name="Yin X.M."/>
            <person name="Yang X.Y."/>
            <person name="Hou J."/>
            <person name="Zhu L."/>
        </authorList>
    </citation>
    <scope>NUCLEOTIDE SEQUENCE [LARGE SCALE GENOMIC DNA]</scope>
    <source>
        <strain evidence="7 8">NBRC 109044</strain>
    </source>
</reference>
<organism evidence="7 8">
    <name type="scientific">Halobaculum magnesiiphilum</name>
    <dbReference type="NCBI Taxonomy" id="1017351"/>
    <lineage>
        <taxon>Archaea</taxon>
        <taxon>Methanobacteriati</taxon>
        <taxon>Methanobacteriota</taxon>
        <taxon>Stenosarchaea group</taxon>
        <taxon>Halobacteria</taxon>
        <taxon>Halobacteriales</taxon>
        <taxon>Haloferacaceae</taxon>
        <taxon>Halobaculum</taxon>
    </lineage>
</organism>
<dbReference type="PANTHER" id="PTHR30457">
    <property type="entry name" value="5'-NUCLEOTIDASE SURE"/>
    <property type="match status" value="1"/>
</dbReference>
<keyword evidence="8" id="KW-1185">Reference proteome</keyword>
<dbReference type="PANTHER" id="PTHR30457:SF0">
    <property type="entry name" value="PHOSPHATASE, PUTATIVE (AFU_ORTHOLOGUE AFUA_4G01070)-RELATED"/>
    <property type="match status" value="1"/>
</dbReference>
<comment type="function">
    <text evidence="4">Nucleotidase that shows phosphatase activity on nucleoside 5'-monophosphates.</text>
</comment>
<proteinExistence type="inferred from homology"/>